<accession>A0A250IB19</accession>
<dbReference type="PANTHER" id="PTHR43317">
    <property type="entry name" value="THERMOSPERMINE SYNTHASE ACAULIS5"/>
    <property type="match status" value="1"/>
</dbReference>
<evidence type="ECO:0000256" key="1">
    <source>
        <dbReference type="ARBA" id="ARBA00023115"/>
    </source>
</evidence>
<dbReference type="GO" id="GO:0006596">
    <property type="term" value="P:polyamine biosynthetic process"/>
    <property type="evidence" value="ECO:0007669"/>
    <property type="project" value="UniProtKB-KW"/>
</dbReference>
<feature type="transmembrane region" description="Helical" evidence="3">
    <location>
        <begin position="108"/>
        <end position="126"/>
    </location>
</feature>
<dbReference type="KEGG" id="mbd:MEBOL_001847"/>
<feature type="transmembrane region" description="Helical" evidence="3">
    <location>
        <begin position="373"/>
        <end position="393"/>
    </location>
</feature>
<sequence>MLPYAATLFLSAFLLFGVQPLAGKYSLPWFGGTSAVWTTCMLFFQAMLLGGYAYSYATTRWLTPKRQARVHLGLLGLTVAVLLGRAVVLGSPVAPGPEWRPAADGISTWRLLAMLAATLGLPFFTLSTSAPLLQSWFSRAKPGVSPYRLYALSNTGSLLALLAYPLLAEPWLSRGTQAWAWGLGFLLFAAGSAVCARGMLRLQPAAAPAVEEKKPEAGTEESEDESPGVLRTLGWLGLSSLASVLLTATTNQMSQDVSAGPFVWVLPLALYLLTFIIAFEREALYSRTGTALLLLGSVYGVARITYEGPHVPLPVQVLVYCLTLFSGALLCNGELYRLRPAPRHLGAFYLWGSVGGFVGTAIVNLVAPNVLHTYLEFPLSLSACCLLAAMLLLRRADDESIPRAAVRFAPALGLLLVSVGVHLADADTRRPLDSWRGFFGVVQVGQNKKPDHENHAYLLRHGVIIHGVQYTQGDRRLKPTAYYTPDSGLGLAMQEQRRLRQVAGKAPGLNIGVLGLGIGTTAALAQPEDTLRFYEINPQVIELAEGKGNYFTFLKDTKAKYSIHEGDARILLEQELAKGQPQGFDVLAVDVFSSDSIPVHLLTEEAVAIYRQHLAPGGVIALHISNVHLDLLPIPLAHAHNLGMHLTRVHTKGNDEGESEDNTWVLLAPDRDFSRGETFLAESDERVKRLAYDITPPTRWTDDLSSLLPVIRTTDEPDRSGIRVEAAEKPAPVAAPAVP</sequence>
<keyword evidence="5" id="KW-1185">Reference proteome</keyword>
<dbReference type="RefSeq" id="WP_095977085.1">
    <property type="nucleotide sequence ID" value="NZ_CP022163.1"/>
</dbReference>
<reference evidence="4 5" key="1">
    <citation type="submission" date="2017-06" db="EMBL/GenBank/DDBJ databases">
        <authorList>
            <person name="Kim H.J."/>
            <person name="Triplett B.A."/>
        </authorList>
    </citation>
    <scope>NUCLEOTIDE SEQUENCE [LARGE SCALE GENOMIC DNA]</scope>
    <source>
        <strain evidence="4 5">DSM 14713</strain>
    </source>
</reference>
<name>A0A250IB19_9BACT</name>
<gene>
    <name evidence="4" type="ORF">MEBOL_001847</name>
</gene>
<keyword evidence="3" id="KW-0472">Membrane</keyword>
<feature type="transmembrane region" description="Helical" evidence="3">
    <location>
        <begin position="178"/>
        <end position="196"/>
    </location>
</feature>
<feature type="transmembrane region" description="Helical" evidence="3">
    <location>
        <begin position="405"/>
        <end position="424"/>
    </location>
</feature>
<keyword evidence="3" id="KW-0812">Transmembrane</keyword>
<evidence type="ECO:0000256" key="2">
    <source>
        <dbReference type="SAM" id="MobiDB-lite"/>
    </source>
</evidence>
<feature type="transmembrane region" description="Helical" evidence="3">
    <location>
        <begin position="232"/>
        <end position="250"/>
    </location>
</feature>
<feature type="transmembrane region" description="Helical" evidence="3">
    <location>
        <begin position="348"/>
        <end position="367"/>
    </location>
</feature>
<feature type="compositionally biased region" description="Low complexity" evidence="2">
    <location>
        <begin position="729"/>
        <end position="739"/>
    </location>
</feature>
<dbReference type="EMBL" id="CP022163">
    <property type="protein sequence ID" value="ATB28400.1"/>
    <property type="molecule type" value="Genomic_DNA"/>
</dbReference>
<evidence type="ECO:0000313" key="5">
    <source>
        <dbReference type="Proteomes" id="UP000217289"/>
    </source>
</evidence>
<feature type="transmembrane region" description="Helical" evidence="3">
    <location>
        <begin position="147"/>
        <end position="166"/>
    </location>
</feature>
<feature type="transmembrane region" description="Helical" evidence="3">
    <location>
        <begin position="262"/>
        <end position="279"/>
    </location>
</feature>
<evidence type="ECO:0008006" key="6">
    <source>
        <dbReference type="Google" id="ProtNLM"/>
    </source>
</evidence>
<proteinExistence type="predicted"/>
<dbReference type="NCBIfam" id="NF037959">
    <property type="entry name" value="MFS_SpdSyn"/>
    <property type="match status" value="1"/>
</dbReference>
<feature type="transmembrane region" description="Helical" evidence="3">
    <location>
        <begin position="69"/>
        <end position="88"/>
    </location>
</feature>
<feature type="transmembrane region" description="Helical" evidence="3">
    <location>
        <begin position="284"/>
        <end position="305"/>
    </location>
</feature>
<feature type="compositionally biased region" description="Basic and acidic residues" evidence="2">
    <location>
        <begin position="717"/>
        <end position="728"/>
    </location>
</feature>
<keyword evidence="3" id="KW-1133">Transmembrane helix</keyword>
<organism evidence="4 5">
    <name type="scientific">Melittangium boletus DSM 14713</name>
    <dbReference type="NCBI Taxonomy" id="1294270"/>
    <lineage>
        <taxon>Bacteria</taxon>
        <taxon>Pseudomonadati</taxon>
        <taxon>Myxococcota</taxon>
        <taxon>Myxococcia</taxon>
        <taxon>Myxococcales</taxon>
        <taxon>Cystobacterineae</taxon>
        <taxon>Archangiaceae</taxon>
        <taxon>Melittangium</taxon>
    </lineage>
</organism>
<dbReference type="InterPro" id="IPR029063">
    <property type="entry name" value="SAM-dependent_MTases_sf"/>
</dbReference>
<evidence type="ECO:0000256" key="3">
    <source>
        <dbReference type="SAM" id="Phobius"/>
    </source>
</evidence>
<feature type="region of interest" description="Disordered" evidence="2">
    <location>
        <begin position="717"/>
        <end position="739"/>
    </location>
</feature>
<evidence type="ECO:0000313" key="4">
    <source>
        <dbReference type="EMBL" id="ATB28400.1"/>
    </source>
</evidence>
<feature type="transmembrane region" description="Helical" evidence="3">
    <location>
        <begin position="317"/>
        <end position="336"/>
    </location>
</feature>
<dbReference type="AlphaFoldDB" id="A0A250IB19"/>
<dbReference type="SUPFAM" id="SSF53335">
    <property type="entry name" value="S-adenosyl-L-methionine-dependent methyltransferases"/>
    <property type="match status" value="1"/>
</dbReference>
<feature type="transmembrane region" description="Helical" evidence="3">
    <location>
        <begin position="36"/>
        <end position="57"/>
    </location>
</feature>
<keyword evidence="1" id="KW-0620">Polyamine biosynthesis</keyword>
<dbReference type="OrthoDB" id="9761985at2"/>
<dbReference type="PANTHER" id="PTHR43317:SF1">
    <property type="entry name" value="THERMOSPERMINE SYNTHASE ACAULIS5"/>
    <property type="match status" value="1"/>
</dbReference>
<dbReference type="Proteomes" id="UP000217289">
    <property type="component" value="Chromosome"/>
</dbReference>
<dbReference type="Gene3D" id="3.40.50.150">
    <property type="entry name" value="Vaccinia Virus protein VP39"/>
    <property type="match status" value="1"/>
</dbReference>
<protein>
    <recommendedName>
        <fullName evidence="6">Ferrichrome ABC transporter permease</fullName>
    </recommendedName>
</protein>